<dbReference type="EMBL" id="LT554895">
    <property type="protein sequence ID" value="SAM08520.1"/>
    <property type="molecule type" value="Genomic_DNA"/>
</dbReference>
<gene>
    <name evidence="1" type="primary">ABSGL_14183.1 scaffold 14385</name>
</gene>
<organism evidence="1">
    <name type="scientific">Absidia glauca</name>
    <name type="common">Pin mould</name>
    <dbReference type="NCBI Taxonomy" id="4829"/>
    <lineage>
        <taxon>Eukaryota</taxon>
        <taxon>Fungi</taxon>
        <taxon>Fungi incertae sedis</taxon>
        <taxon>Mucoromycota</taxon>
        <taxon>Mucoromycotina</taxon>
        <taxon>Mucoromycetes</taxon>
        <taxon>Mucorales</taxon>
        <taxon>Cunninghamellaceae</taxon>
        <taxon>Absidia</taxon>
    </lineage>
</organism>
<protein>
    <submittedName>
        <fullName evidence="1">Uncharacterized protein</fullName>
    </submittedName>
</protein>
<dbReference type="AlphaFoldDB" id="A0A168SJK5"/>
<proteinExistence type="predicted"/>
<sequence length="116" mass="13625">MIPGSKYAKLRHIDILSKGYVEHGYTHRVIGITMSPERKSPKQGQIVPVCNYNVIWWRMHAICLKVKDMRRLIKVLQRWRETPFYRLVGTSSFKFSAQNHHQDCGQGVQMTTEFAY</sequence>
<keyword evidence="2" id="KW-1185">Reference proteome</keyword>
<dbReference type="InParanoid" id="A0A168SJK5"/>
<dbReference type="Proteomes" id="UP000078561">
    <property type="component" value="Unassembled WGS sequence"/>
</dbReference>
<name>A0A168SJK5_ABSGL</name>
<accession>A0A168SJK5</accession>
<reference evidence="1" key="1">
    <citation type="submission" date="2016-04" db="EMBL/GenBank/DDBJ databases">
        <authorList>
            <person name="Evans L.H."/>
            <person name="Alamgir A."/>
            <person name="Owens N."/>
            <person name="Weber N.D."/>
            <person name="Virtaneva K."/>
            <person name="Barbian K."/>
            <person name="Babar A."/>
            <person name="Rosenke K."/>
        </authorList>
    </citation>
    <scope>NUCLEOTIDE SEQUENCE [LARGE SCALE GENOMIC DNA]</scope>
    <source>
        <strain evidence="1">CBS 101.48</strain>
    </source>
</reference>
<evidence type="ECO:0000313" key="1">
    <source>
        <dbReference type="EMBL" id="SAM08520.1"/>
    </source>
</evidence>
<evidence type="ECO:0000313" key="2">
    <source>
        <dbReference type="Proteomes" id="UP000078561"/>
    </source>
</evidence>